<keyword evidence="3" id="KW-1003">Cell membrane</keyword>
<dbReference type="GO" id="GO:0005886">
    <property type="term" value="C:plasma membrane"/>
    <property type="evidence" value="ECO:0007669"/>
    <property type="project" value="UniProtKB-SubCell"/>
</dbReference>
<comment type="similarity">
    <text evidence="2">Belongs to the polysaccharide synthase family.</text>
</comment>
<protein>
    <submittedName>
        <fullName evidence="8">Oligosaccharide flippase family protein</fullName>
    </submittedName>
</protein>
<keyword evidence="9" id="KW-1185">Reference proteome</keyword>
<sequence length="466" mass="52033">MSKIRDSSWVILGRVVGLLGPFLVLPLAARTLTKNELGTWALIQVVIGFVSILKDGGLTPYVVRHQNYGIEQRGMARLCGLLLGFVSGVVLIIISIPVTIFLGISEHWKLFLPISLVYAFGGLNSIYSAELRRDTRFRAIFFTTSTPAVFSIAISIGLLLYGAGLWTFPIASVASSLIQLLILTLISRPVSMKWRKNQIKSIMVYTRGLLGFNLINYWARRLDDVLIGKFIGTDGLAIYSNAYRMMMLPINQVVSTLNPLILPYMAKKQNDPADCRNELFSFLKIIGLVAFPLMSLIWLERAIIIHYYLGPGWEEVADLLFWFAPLGMIQCLTTPLGNCYDIAGKNDQRFLYGIANTIVVIFGFIIGLPYGIQGVAVSYFLSNAIMVFPGVHFSIRCLGGNVTEWFKNTVCLWLIPLIGLLVQPITSGFSMWTKIGIDIIIIGVVTVSITWCWFGYWFKARINVNS</sequence>
<dbReference type="PANTHER" id="PTHR30250:SF10">
    <property type="entry name" value="LIPOPOLYSACCHARIDE BIOSYNTHESIS PROTEIN WZXC"/>
    <property type="match status" value="1"/>
</dbReference>
<feature type="transmembrane region" description="Helical" evidence="7">
    <location>
        <begin position="110"/>
        <end position="127"/>
    </location>
</feature>
<dbReference type="Pfam" id="PF13440">
    <property type="entry name" value="Polysacc_synt_3"/>
    <property type="match status" value="1"/>
</dbReference>
<feature type="transmembrane region" description="Helical" evidence="7">
    <location>
        <begin position="376"/>
        <end position="398"/>
    </location>
</feature>
<evidence type="ECO:0000256" key="2">
    <source>
        <dbReference type="ARBA" id="ARBA00007430"/>
    </source>
</evidence>
<dbReference type="EMBL" id="JAENIG010000015">
    <property type="protein sequence ID" value="MBK1856509.1"/>
    <property type="molecule type" value="Genomic_DNA"/>
</dbReference>
<feature type="transmembrane region" description="Helical" evidence="7">
    <location>
        <begin position="350"/>
        <end position="370"/>
    </location>
</feature>
<gene>
    <name evidence="8" type="ORF">JIN83_16175</name>
</gene>
<keyword evidence="6 7" id="KW-0472">Membrane</keyword>
<comment type="subcellular location">
    <subcellularLocation>
        <location evidence="1">Cell membrane</location>
        <topology evidence="1">Multi-pass membrane protein</topology>
    </subcellularLocation>
</comment>
<evidence type="ECO:0000313" key="8">
    <source>
        <dbReference type="EMBL" id="MBK1856509.1"/>
    </source>
</evidence>
<proteinExistence type="inferred from homology"/>
<feature type="transmembrane region" description="Helical" evidence="7">
    <location>
        <begin position="166"/>
        <end position="187"/>
    </location>
</feature>
<evidence type="ECO:0000313" key="9">
    <source>
        <dbReference type="Proteomes" id="UP000634206"/>
    </source>
</evidence>
<dbReference type="Proteomes" id="UP000634206">
    <property type="component" value="Unassembled WGS sequence"/>
</dbReference>
<evidence type="ECO:0000256" key="5">
    <source>
        <dbReference type="ARBA" id="ARBA00022989"/>
    </source>
</evidence>
<evidence type="ECO:0000256" key="4">
    <source>
        <dbReference type="ARBA" id="ARBA00022692"/>
    </source>
</evidence>
<dbReference type="PANTHER" id="PTHR30250">
    <property type="entry name" value="PST FAMILY PREDICTED COLANIC ACID TRANSPORTER"/>
    <property type="match status" value="1"/>
</dbReference>
<feature type="transmembrane region" description="Helical" evidence="7">
    <location>
        <begin position="41"/>
        <end position="63"/>
    </location>
</feature>
<dbReference type="RefSeq" id="WP_309491129.1">
    <property type="nucleotide sequence ID" value="NZ_JAENIG010000015.1"/>
</dbReference>
<keyword evidence="4 7" id="KW-0812">Transmembrane</keyword>
<feature type="transmembrane region" description="Helical" evidence="7">
    <location>
        <begin position="9"/>
        <end position="29"/>
    </location>
</feature>
<accession>A0AAE2SGM0</accession>
<feature type="transmembrane region" description="Helical" evidence="7">
    <location>
        <begin position="410"/>
        <end position="429"/>
    </location>
</feature>
<evidence type="ECO:0000256" key="6">
    <source>
        <dbReference type="ARBA" id="ARBA00023136"/>
    </source>
</evidence>
<organism evidence="8 9">
    <name type="scientific">Oceaniferula flava</name>
    <dbReference type="NCBI Taxonomy" id="2800421"/>
    <lineage>
        <taxon>Bacteria</taxon>
        <taxon>Pseudomonadati</taxon>
        <taxon>Verrucomicrobiota</taxon>
        <taxon>Verrucomicrobiia</taxon>
        <taxon>Verrucomicrobiales</taxon>
        <taxon>Verrucomicrobiaceae</taxon>
        <taxon>Oceaniferula</taxon>
    </lineage>
</organism>
<feature type="transmembrane region" description="Helical" evidence="7">
    <location>
        <begin position="139"/>
        <end position="160"/>
    </location>
</feature>
<keyword evidence="5 7" id="KW-1133">Transmembrane helix</keyword>
<feature type="transmembrane region" description="Helical" evidence="7">
    <location>
        <begin position="319"/>
        <end position="338"/>
    </location>
</feature>
<feature type="transmembrane region" description="Helical" evidence="7">
    <location>
        <begin position="278"/>
        <end position="299"/>
    </location>
</feature>
<reference evidence="8" key="1">
    <citation type="submission" date="2021-01" db="EMBL/GenBank/DDBJ databases">
        <title>Modified the classification status of verrucomicrobia.</title>
        <authorList>
            <person name="Feng X."/>
        </authorList>
    </citation>
    <scope>NUCLEOTIDE SEQUENCE</scope>
    <source>
        <strain evidence="8">5K15</strain>
    </source>
</reference>
<evidence type="ECO:0000256" key="3">
    <source>
        <dbReference type="ARBA" id="ARBA00022475"/>
    </source>
</evidence>
<name>A0AAE2SGM0_9BACT</name>
<evidence type="ECO:0000256" key="1">
    <source>
        <dbReference type="ARBA" id="ARBA00004651"/>
    </source>
</evidence>
<evidence type="ECO:0000256" key="7">
    <source>
        <dbReference type="SAM" id="Phobius"/>
    </source>
</evidence>
<dbReference type="AlphaFoldDB" id="A0AAE2SGM0"/>
<feature type="transmembrane region" description="Helical" evidence="7">
    <location>
        <begin position="435"/>
        <end position="458"/>
    </location>
</feature>
<comment type="caution">
    <text evidence="8">The sequence shown here is derived from an EMBL/GenBank/DDBJ whole genome shotgun (WGS) entry which is preliminary data.</text>
</comment>
<feature type="transmembrane region" description="Helical" evidence="7">
    <location>
        <begin position="75"/>
        <end position="104"/>
    </location>
</feature>
<dbReference type="InterPro" id="IPR050833">
    <property type="entry name" value="Poly_Biosynth_Transport"/>
</dbReference>